<gene>
    <name evidence="1" type="ORF">H0235_013325</name>
</gene>
<comment type="caution">
    <text evidence="1">The sequence shown here is derived from an EMBL/GenBank/DDBJ whole genome shotgun (WGS) entry which is preliminary data.</text>
</comment>
<keyword evidence="2" id="KW-1185">Reference proteome</keyword>
<accession>A0A834NKD9</accession>
<evidence type="ECO:0000313" key="1">
    <source>
        <dbReference type="EMBL" id="KAF7410718.1"/>
    </source>
</evidence>
<proteinExistence type="predicted"/>
<protein>
    <submittedName>
        <fullName evidence="1">Uncharacterized protein</fullName>
    </submittedName>
</protein>
<dbReference type="EMBL" id="JACSDY010000013">
    <property type="protein sequence ID" value="KAF7410718.1"/>
    <property type="molecule type" value="Genomic_DNA"/>
</dbReference>
<organism evidence="1 2">
    <name type="scientific">Vespula pensylvanica</name>
    <name type="common">Western yellow jacket</name>
    <name type="synonym">Wasp</name>
    <dbReference type="NCBI Taxonomy" id="30213"/>
    <lineage>
        <taxon>Eukaryota</taxon>
        <taxon>Metazoa</taxon>
        <taxon>Ecdysozoa</taxon>
        <taxon>Arthropoda</taxon>
        <taxon>Hexapoda</taxon>
        <taxon>Insecta</taxon>
        <taxon>Pterygota</taxon>
        <taxon>Neoptera</taxon>
        <taxon>Endopterygota</taxon>
        <taxon>Hymenoptera</taxon>
        <taxon>Apocrita</taxon>
        <taxon>Aculeata</taxon>
        <taxon>Vespoidea</taxon>
        <taxon>Vespidae</taxon>
        <taxon>Vespinae</taxon>
        <taxon>Vespula</taxon>
    </lineage>
</organism>
<reference evidence="1" key="1">
    <citation type="journal article" date="2020" name="G3 (Bethesda)">
        <title>High-Quality Assemblies for Three Invasive Social Wasps from the &lt;i&gt;Vespula&lt;/i&gt; Genus.</title>
        <authorList>
            <person name="Harrop T.W.R."/>
            <person name="Guhlin J."/>
            <person name="McLaughlin G.M."/>
            <person name="Permina E."/>
            <person name="Stockwell P."/>
            <person name="Gilligan J."/>
            <person name="Le Lec M.F."/>
            <person name="Gruber M.A.M."/>
            <person name="Quinn O."/>
            <person name="Lovegrove M."/>
            <person name="Duncan E.J."/>
            <person name="Remnant E.J."/>
            <person name="Van Eeckhoven J."/>
            <person name="Graham B."/>
            <person name="Knapp R.A."/>
            <person name="Langford K.W."/>
            <person name="Kronenberg Z."/>
            <person name="Press M.O."/>
            <person name="Eacker S.M."/>
            <person name="Wilson-Rankin E.E."/>
            <person name="Purcell J."/>
            <person name="Lester P.J."/>
            <person name="Dearden P.K."/>
        </authorList>
    </citation>
    <scope>NUCLEOTIDE SEQUENCE</scope>
    <source>
        <strain evidence="1">Volc-1</strain>
    </source>
</reference>
<name>A0A834NKD9_VESPE</name>
<sequence length="619" mass="69847">MLSERLKYSEGCVWSKSKRESDEIFRVDRYVAGVCTSGHRQGLALSERSVLRSFTGLIQVTCIYMTCGILTTSPTKLPSIVHGYLPPRSVPVSTSSSRSVIYANHKYDVVDEPEENDDYRLRDSYVYPGSRPTTVSLPFEDDISETFDKAEKIVSLNQNRGRFPPRTEKFLEISTKSSNSFERHLLAPVRSWYKVEEKAKKEEDCVVRENIASNHEGSPSYLGKNVNLTKSYYDSQDITSAIKFLDRFLSRTLNGDSYNNELHPPTNPVLALVLSRYGRYVAGPRNPRLYSYMATSEDVGRIRQDVADSGVAVGDGCLGVVLRGRAFHFDSNGNTRGALLCDLPKKEDRGSTELQGTSPEGFEALPPSYLALDSPPWAIVLFSELLAQVQSVVPLQGGRRSVPLSNEPDPHLESRVLSNLVGAFFWKNLYSFVNGPRAYLINKSCFIENDRRKGVLFQRNRPETIGERETEEKKFLERREEKHSRPMKSIVGFARVAESELVVESSLAFRSTCKWEFSFGKLAGKRQCLEFNEMLKGERKGTHGGEERRNSIDYNIEGELAEDAKSPASKQICVPFLYSPKYNASLFPQDFTSLIPMEINYQSIVSGFPEENFHDFSSS</sequence>
<dbReference type="AlphaFoldDB" id="A0A834NKD9"/>
<evidence type="ECO:0000313" key="2">
    <source>
        <dbReference type="Proteomes" id="UP000600918"/>
    </source>
</evidence>
<dbReference type="Proteomes" id="UP000600918">
    <property type="component" value="Unassembled WGS sequence"/>
</dbReference>